<sequence>MRKRYYAALAGLVVAAAGIGVPAAAAAGEQQAESERQACQRAFDRAVWEDMDSFNKRDEARYRAIIHRDMVTVGRRGQLFIGYDANVDPVVNEQFKVPYEYSMPWTVTHTVVEDCKMGFAILDAYYKVPSQNINRHYTISLTLVRQHGKWQVIKDTVTDVLP</sequence>
<dbReference type="EMBL" id="CP008953">
    <property type="protein sequence ID" value="AIG75791.1"/>
    <property type="molecule type" value="Genomic_DNA"/>
</dbReference>
<gene>
    <name evidence="2" type="ORF">AJAP_14565</name>
</gene>
<dbReference type="AlphaFoldDB" id="A0A075UTN3"/>
<name>A0A075UTN3_9PSEU</name>
<dbReference type="RefSeq" id="WP_038511650.1">
    <property type="nucleotide sequence ID" value="NZ_CP008953.1"/>
</dbReference>
<feature type="signal peptide" evidence="1">
    <location>
        <begin position="1"/>
        <end position="26"/>
    </location>
</feature>
<protein>
    <submittedName>
        <fullName evidence="2">Conserved putative secreted protein</fullName>
    </submittedName>
</protein>
<dbReference type="KEGG" id="aja:AJAP_14565"/>
<dbReference type="Gene3D" id="3.10.450.50">
    <property type="match status" value="1"/>
</dbReference>
<dbReference type="InterPro" id="IPR032710">
    <property type="entry name" value="NTF2-like_dom_sf"/>
</dbReference>
<evidence type="ECO:0000313" key="3">
    <source>
        <dbReference type="Proteomes" id="UP000028492"/>
    </source>
</evidence>
<dbReference type="Proteomes" id="UP000028492">
    <property type="component" value="Chromosome"/>
</dbReference>
<keyword evidence="3" id="KW-1185">Reference proteome</keyword>
<reference evidence="2 3" key="1">
    <citation type="journal article" date="2014" name="J. Biotechnol.">
        <title>Complete genome sequence of the actinobacterium Amycolatopsis japonica MG417-CF17(T) (=DSM 44213T) producing (S,S)-N,N'-ethylenediaminedisuccinic acid.</title>
        <authorList>
            <person name="Stegmann E."/>
            <person name="Albersmeier A."/>
            <person name="Spohn M."/>
            <person name="Gert H."/>
            <person name="Weber T."/>
            <person name="Wohlleben W."/>
            <person name="Kalinowski J."/>
            <person name="Ruckert C."/>
        </authorList>
    </citation>
    <scope>NUCLEOTIDE SEQUENCE [LARGE SCALE GENOMIC DNA]</scope>
    <source>
        <strain evidence="3">MG417-CF17 (DSM 44213)</strain>
    </source>
</reference>
<accession>A0A075UTN3</accession>
<evidence type="ECO:0000256" key="1">
    <source>
        <dbReference type="SAM" id="SignalP"/>
    </source>
</evidence>
<proteinExistence type="predicted"/>
<feature type="chain" id="PRO_5001710517" evidence="1">
    <location>
        <begin position="27"/>
        <end position="162"/>
    </location>
</feature>
<organism evidence="2 3">
    <name type="scientific">Amycolatopsis japonica</name>
    <dbReference type="NCBI Taxonomy" id="208439"/>
    <lineage>
        <taxon>Bacteria</taxon>
        <taxon>Bacillati</taxon>
        <taxon>Actinomycetota</taxon>
        <taxon>Actinomycetes</taxon>
        <taxon>Pseudonocardiales</taxon>
        <taxon>Pseudonocardiaceae</taxon>
        <taxon>Amycolatopsis</taxon>
        <taxon>Amycolatopsis japonica group</taxon>
    </lineage>
</organism>
<keyword evidence="1" id="KW-0732">Signal</keyword>
<dbReference type="HOGENOM" id="CLU_1631917_0_0_11"/>
<dbReference type="SUPFAM" id="SSF54427">
    <property type="entry name" value="NTF2-like"/>
    <property type="match status" value="1"/>
</dbReference>
<evidence type="ECO:0000313" key="2">
    <source>
        <dbReference type="EMBL" id="AIG75791.1"/>
    </source>
</evidence>